<evidence type="ECO:0000256" key="1">
    <source>
        <dbReference type="ARBA" id="ARBA00004651"/>
    </source>
</evidence>
<dbReference type="GO" id="GO:0006824">
    <property type="term" value="P:cobalt ion transport"/>
    <property type="evidence" value="ECO:0007669"/>
    <property type="project" value="InterPro"/>
</dbReference>
<gene>
    <name evidence="7" type="primary">nikQ</name>
    <name evidence="7" type="ORF">AMYX_04260</name>
</gene>
<dbReference type="InterPro" id="IPR003339">
    <property type="entry name" value="ABC/ECF_trnsptr_transmembrane"/>
</dbReference>
<feature type="transmembrane region" description="Helical" evidence="6">
    <location>
        <begin position="237"/>
        <end position="256"/>
    </location>
</feature>
<dbReference type="CDD" id="cd16914">
    <property type="entry name" value="EcfT"/>
    <property type="match status" value="1"/>
</dbReference>
<dbReference type="AlphaFoldDB" id="A0A7I9VH67"/>
<dbReference type="NCBIfam" id="TIGR02454">
    <property type="entry name" value="ECF_T_CbiQ"/>
    <property type="match status" value="1"/>
</dbReference>
<dbReference type="GO" id="GO:0043190">
    <property type="term" value="C:ATP-binding cassette (ABC) transporter complex"/>
    <property type="evidence" value="ECO:0007669"/>
    <property type="project" value="InterPro"/>
</dbReference>
<keyword evidence="3 6" id="KW-0812">Transmembrane</keyword>
<dbReference type="PANTHER" id="PTHR34857">
    <property type="entry name" value="SLL0384 PROTEIN"/>
    <property type="match status" value="1"/>
</dbReference>
<dbReference type="Pfam" id="PF02361">
    <property type="entry name" value="CbiQ"/>
    <property type="match status" value="1"/>
</dbReference>
<evidence type="ECO:0000256" key="4">
    <source>
        <dbReference type="ARBA" id="ARBA00022989"/>
    </source>
</evidence>
<evidence type="ECO:0000256" key="2">
    <source>
        <dbReference type="ARBA" id="ARBA00022475"/>
    </source>
</evidence>
<protein>
    <submittedName>
        <fullName evidence="7">Cobalt ECF transporter T component CbiQ</fullName>
    </submittedName>
</protein>
<evidence type="ECO:0000313" key="7">
    <source>
        <dbReference type="EMBL" id="GEJ55685.1"/>
    </source>
</evidence>
<dbReference type="InterPro" id="IPR051611">
    <property type="entry name" value="ECF_transporter_component"/>
</dbReference>
<dbReference type="Proteomes" id="UP000503640">
    <property type="component" value="Unassembled WGS sequence"/>
</dbReference>
<dbReference type="RefSeq" id="WP_176062466.1">
    <property type="nucleotide sequence ID" value="NZ_BJTG01000001.1"/>
</dbReference>
<dbReference type="InterPro" id="IPR012809">
    <property type="entry name" value="ECF_CbiQ"/>
</dbReference>
<comment type="caution">
    <text evidence="7">The sequence shown here is derived from an EMBL/GenBank/DDBJ whole genome shotgun (WGS) entry which is preliminary data.</text>
</comment>
<keyword evidence="4 6" id="KW-1133">Transmembrane helix</keyword>
<dbReference type="PANTHER" id="PTHR34857:SF2">
    <property type="entry name" value="SLL0384 PROTEIN"/>
    <property type="match status" value="1"/>
</dbReference>
<keyword evidence="8" id="KW-1185">Reference proteome</keyword>
<proteinExistence type="predicted"/>
<reference evidence="8" key="1">
    <citation type="journal article" date="2020" name="Appl. Environ. Microbiol.">
        <title>Diazotrophic Anaeromyxobacter Isolates from Soils.</title>
        <authorList>
            <person name="Masuda Y."/>
            <person name="Yamanaka H."/>
            <person name="Xu Z.X."/>
            <person name="Shiratori Y."/>
            <person name="Aono T."/>
            <person name="Amachi S."/>
            <person name="Senoo K."/>
            <person name="Itoh H."/>
        </authorList>
    </citation>
    <scope>NUCLEOTIDE SEQUENCE [LARGE SCALE GENOMIC DNA]</scope>
    <source>
        <strain evidence="8">R267</strain>
    </source>
</reference>
<evidence type="ECO:0000256" key="5">
    <source>
        <dbReference type="ARBA" id="ARBA00023136"/>
    </source>
</evidence>
<evidence type="ECO:0000256" key="6">
    <source>
        <dbReference type="SAM" id="Phobius"/>
    </source>
</evidence>
<keyword evidence="5 6" id="KW-0472">Membrane</keyword>
<dbReference type="EMBL" id="BJTG01000001">
    <property type="protein sequence ID" value="GEJ55685.1"/>
    <property type="molecule type" value="Genomic_DNA"/>
</dbReference>
<feature type="transmembrane region" description="Helical" evidence="6">
    <location>
        <begin position="75"/>
        <end position="92"/>
    </location>
</feature>
<accession>A0A7I9VH67</accession>
<evidence type="ECO:0000256" key="3">
    <source>
        <dbReference type="ARBA" id="ARBA00022692"/>
    </source>
</evidence>
<name>A0A7I9VH67_9BACT</name>
<organism evidence="7 8">
    <name type="scientific">Anaeromyxobacter diazotrophicus</name>
    <dbReference type="NCBI Taxonomy" id="2590199"/>
    <lineage>
        <taxon>Bacteria</taxon>
        <taxon>Pseudomonadati</taxon>
        <taxon>Myxococcota</taxon>
        <taxon>Myxococcia</taxon>
        <taxon>Myxococcales</taxon>
        <taxon>Cystobacterineae</taxon>
        <taxon>Anaeromyxobacteraceae</taxon>
        <taxon>Anaeromyxobacter</taxon>
    </lineage>
</organism>
<keyword evidence="2" id="KW-1003">Cell membrane</keyword>
<sequence length="265" mass="27693">MSAAGPALAHLGALDGLAARDTPAARLDPRVKTLAAIAYVAVVASFGRGDALRLVPLAAWPVALGALGDVPWRPVLLRLALASPFALGVAAFEPLLDRAPALAVAGVTVSAGTVAFATILLKFALALSGALVLVATTGFDAMCAGLERLGAPRLLVAQLLLLYRYLFVLSEEAARLWRAHALRSPDRPRPTARLGATLLGQLLLRTLARGERLHAAMRCRGFDGTVKLVRRARLSRADLAFGAATAALLAGCRFGHLPAALQRLL</sequence>
<comment type="subcellular location">
    <subcellularLocation>
        <location evidence="1">Cell membrane</location>
        <topology evidence="1">Multi-pass membrane protein</topology>
    </subcellularLocation>
</comment>
<evidence type="ECO:0000313" key="8">
    <source>
        <dbReference type="Proteomes" id="UP000503640"/>
    </source>
</evidence>